<name>A0ACC0V8W1_9HYPO</name>
<proteinExistence type="predicted"/>
<reference evidence="1" key="1">
    <citation type="submission" date="2022-10" db="EMBL/GenBank/DDBJ databases">
        <title>Complete Genome of Trichothecium roseum strain YXFP-22015, a Plant Pathogen Isolated from Citrus.</title>
        <authorList>
            <person name="Wang Y."/>
            <person name="Zhu L."/>
        </authorList>
    </citation>
    <scope>NUCLEOTIDE SEQUENCE</scope>
    <source>
        <strain evidence="1">YXFP-22015</strain>
    </source>
</reference>
<dbReference type="EMBL" id="CM047941">
    <property type="protein sequence ID" value="KAI9902829.1"/>
    <property type="molecule type" value="Genomic_DNA"/>
</dbReference>
<organism evidence="1 2">
    <name type="scientific">Trichothecium roseum</name>
    <dbReference type="NCBI Taxonomy" id="47278"/>
    <lineage>
        <taxon>Eukaryota</taxon>
        <taxon>Fungi</taxon>
        <taxon>Dikarya</taxon>
        <taxon>Ascomycota</taxon>
        <taxon>Pezizomycotina</taxon>
        <taxon>Sordariomycetes</taxon>
        <taxon>Hypocreomycetidae</taxon>
        <taxon>Hypocreales</taxon>
        <taxon>Hypocreales incertae sedis</taxon>
        <taxon>Trichothecium</taxon>
    </lineage>
</organism>
<evidence type="ECO:0000313" key="1">
    <source>
        <dbReference type="EMBL" id="KAI9902829.1"/>
    </source>
</evidence>
<protein>
    <submittedName>
        <fullName evidence="1">Uncharacterized protein</fullName>
    </submittedName>
</protein>
<sequence>MQQALNSLRRFAFGDETPPATPTRDMEATHSTPELGKAQDTSADVTEGGAQDYYHPHPKDIVYLRTVLAKATRLPADLVDAIFDFAEYWASSTNEVDFVKEHGTALRINGTGRSEDRFLIRSFPVGLVGIDGRQNLAETLAYDLNEAKPVPLGREHDAAYFAKLADYPTPRLVNPVRKIVFSVKSKDQGWGGNREHKGTYKSSWTWFEAGLERFDADQTCETQCPIDLRYQSANSVATSLPLCAIRPVRPVLEALPPVPSTEDTDEPAPGPRYKYVHDLAHDPKWEIQRNRSATKEFREHVVSWRWDDDIEPGSEEAQHLDDIGRGPETGTGELVRSLKMGDIISVWGKARFGGWTNIIERFKIDIYWAV</sequence>
<accession>A0ACC0V8W1</accession>
<comment type="caution">
    <text evidence="1">The sequence shown here is derived from an EMBL/GenBank/DDBJ whole genome shotgun (WGS) entry which is preliminary data.</text>
</comment>
<evidence type="ECO:0000313" key="2">
    <source>
        <dbReference type="Proteomes" id="UP001163324"/>
    </source>
</evidence>
<dbReference type="Proteomes" id="UP001163324">
    <property type="component" value="Chromosome 2"/>
</dbReference>
<gene>
    <name evidence="1" type="ORF">N3K66_002181</name>
</gene>
<keyword evidence="2" id="KW-1185">Reference proteome</keyword>